<dbReference type="RefSeq" id="WP_379926045.1">
    <property type="nucleotide sequence ID" value="NZ_JBHTJI010000001.1"/>
</dbReference>
<protein>
    <submittedName>
        <fullName evidence="1">Uncharacterized protein</fullName>
    </submittedName>
</protein>
<dbReference type="Proteomes" id="UP001597061">
    <property type="component" value="Unassembled WGS sequence"/>
</dbReference>
<evidence type="ECO:0000313" key="1">
    <source>
        <dbReference type="EMBL" id="MFD0990448.1"/>
    </source>
</evidence>
<gene>
    <name evidence="1" type="ORF">ACFQ1R_10100</name>
</gene>
<name>A0ABW3JJ22_9FLAO</name>
<reference evidence="2" key="1">
    <citation type="journal article" date="2019" name="Int. J. Syst. Evol. Microbiol.">
        <title>The Global Catalogue of Microorganisms (GCM) 10K type strain sequencing project: providing services to taxonomists for standard genome sequencing and annotation.</title>
        <authorList>
            <consortium name="The Broad Institute Genomics Platform"/>
            <consortium name="The Broad Institute Genome Sequencing Center for Infectious Disease"/>
            <person name="Wu L."/>
            <person name="Ma J."/>
        </authorList>
    </citation>
    <scope>NUCLEOTIDE SEQUENCE [LARGE SCALE GENOMIC DNA]</scope>
    <source>
        <strain evidence="2">CCUG 62414</strain>
    </source>
</reference>
<accession>A0ABW3JJ22</accession>
<evidence type="ECO:0000313" key="2">
    <source>
        <dbReference type="Proteomes" id="UP001597061"/>
    </source>
</evidence>
<dbReference type="EMBL" id="JBHTJI010000001">
    <property type="protein sequence ID" value="MFD0990448.1"/>
    <property type="molecule type" value="Genomic_DNA"/>
</dbReference>
<organism evidence="1 2">
    <name type="scientific">Mariniflexile jejuense</name>
    <dbReference type="NCBI Taxonomy" id="1173582"/>
    <lineage>
        <taxon>Bacteria</taxon>
        <taxon>Pseudomonadati</taxon>
        <taxon>Bacteroidota</taxon>
        <taxon>Flavobacteriia</taxon>
        <taxon>Flavobacteriales</taxon>
        <taxon>Flavobacteriaceae</taxon>
        <taxon>Mariniflexile</taxon>
    </lineage>
</organism>
<proteinExistence type="predicted"/>
<comment type="caution">
    <text evidence="1">The sequence shown here is derived from an EMBL/GenBank/DDBJ whole genome shotgun (WGS) entry which is preliminary data.</text>
</comment>
<sequence length="249" mass="28351">MKKKLEAELVSIAHRILKLKGKEDVIKMHAEVSVLFEKLSVLKFLNEDTEENVPTAGINSSFLDTLESAFNNKKDAAHEAENKSYINLGDVEEEENMMVPGIETIKEMVAHMPDEVEHIDEVLKDIPTKKESSLKNDLEDLMASFKTMPVFEPVIKAQNGVLNEKKSLNDTIKIGALNIGLNDKLAFIKHLFDGESEDYERVMAQLKSFESFESAKQFIVEIVKLDYNNWVGKEEVEARFLQIIESKYN</sequence>
<keyword evidence="2" id="KW-1185">Reference proteome</keyword>